<dbReference type="GeneID" id="29518715"/>
<organism evidence="1 2">
    <name type="scientific">Ensifer adhaerens</name>
    <name type="common">Sinorhizobium morelense</name>
    <dbReference type="NCBI Taxonomy" id="106592"/>
    <lineage>
        <taxon>Bacteria</taxon>
        <taxon>Pseudomonadati</taxon>
        <taxon>Pseudomonadota</taxon>
        <taxon>Alphaproteobacteria</taxon>
        <taxon>Hyphomicrobiales</taxon>
        <taxon>Rhizobiaceae</taxon>
        <taxon>Sinorhizobium/Ensifer group</taxon>
        <taxon>Ensifer</taxon>
    </lineage>
</organism>
<reference evidence="1 2" key="1">
    <citation type="submission" date="2023-03" db="EMBL/GenBank/DDBJ databases">
        <title>Comparative genome and transcriptome analysis combination mining strategies for increasing vitamin B12 production of Ensifer adhaerens strain.</title>
        <authorList>
            <person name="Yongheng L."/>
        </authorList>
    </citation>
    <scope>NUCLEOTIDE SEQUENCE [LARGE SCALE GENOMIC DNA]</scope>
    <source>
        <strain evidence="1 2">Casida A-T305</strain>
    </source>
</reference>
<dbReference type="RefSeq" id="WP_034806390.1">
    <property type="nucleotide sequence ID" value="NZ_CP015880.1"/>
</dbReference>
<dbReference type="Proteomes" id="UP001214094">
    <property type="component" value="Chromosome"/>
</dbReference>
<protein>
    <recommendedName>
        <fullName evidence="3">Tail fiber domain-containing protein</fullName>
    </recommendedName>
</protein>
<gene>
    <name evidence="1" type="ORF">P4B07_14770</name>
</gene>
<sequence>MSGGSKQQTTTTNNAPWKAAQPALQLGLNQAQKLFNQDPTGQKSVYTGSTVVPWSQQTKQAMGGMENIAFGNAGGRGTSGEYRDIINQGGFNDAQKAALNNTQATANSNFDINANPAFQQVLQQAQSAARDSVNLSAGGAGRYGSGVHQGNLASEVGDLTSRMVGSEYQNWQNRRDAANSNLFNMGQQGIGNLGTAYQGLRQPAQDLMQIGAMNEDLATRQMNDKLRIFNDKNNAGWNQLGRLNAIASGAGALGGSQTQSQPGQNPFLTALGYGTTGLGLLGGLF</sequence>
<evidence type="ECO:0008006" key="3">
    <source>
        <dbReference type="Google" id="ProtNLM"/>
    </source>
</evidence>
<evidence type="ECO:0000313" key="1">
    <source>
        <dbReference type="EMBL" id="WFP89814.1"/>
    </source>
</evidence>
<dbReference type="EMBL" id="CP121308">
    <property type="protein sequence ID" value="WFP89814.1"/>
    <property type="molecule type" value="Genomic_DNA"/>
</dbReference>
<evidence type="ECO:0000313" key="2">
    <source>
        <dbReference type="Proteomes" id="UP001214094"/>
    </source>
</evidence>
<proteinExistence type="predicted"/>
<name>A0ABY8HEA1_ENSAD</name>
<keyword evidence="2" id="KW-1185">Reference proteome</keyword>
<accession>A0ABY8HEA1</accession>